<comment type="caution">
    <text evidence="2">The sequence shown here is derived from an EMBL/GenBank/DDBJ whole genome shotgun (WGS) entry which is preliminary data.</text>
</comment>
<evidence type="ECO:0000313" key="3">
    <source>
        <dbReference type="Proteomes" id="UP000319257"/>
    </source>
</evidence>
<protein>
    <submittedName>
        <fullName evidence="2">Uncharacterized protein</fullName>
    </submittedName>
</protein>
<dbReference type="RefSeq" id="XP_030993618.1">
    <property type="nucleotide sequence ID" value="XM_031142146.1"/>
</dbReference>
<dbReference type="OrthoDB" id="5130291at2759"/>
<evidence type="ECO:0000313" key="2">
    <source>
        <dbReference type="EMBL" id="TPX11907.1"/>
    </source>
</evidence>
<name>A0A507AWQ4_9PEZI</name>
<keyword evidence="3" id="KW-1185">Reference proteome</keyword>
<dbReference type="AlphaFoldDB" id="A0A507AWQ4"/>
<dbReference type="EMBL" id="SKBQ01000045">
    <property type="protein sequence ID" value="TPX11907.1"/>
    <property type="molecule type" value="Genomic_DNA"/>
</dbReference>
<gene>
    <name evidence="2" type="ORF">E0L32_007405</name>
</gene>
<keyword evidence="1" id="KW-0732">Signal</keyword>
<organism evidence="2 3">
    <name type="scientific">Thyridium curvatum</name>
    <dbReference type="NCBI Taxonomy" id="1093900"/>
    <lineage>
        <taxon>Eukaryota</taxon>
        <taxon>Fungi</taxon>
        <taxon>Dikarya</taxon>
        <taxon>Ascomycota</taxon>
        <taxon>Pezizomycotina</taxon>
        <taxon>Sordariomycetes</taxon>
        <taxon>Sordariomycetidae</taxon>
        <taxon>Thyridiales</taxon>
        <taxon>Thyridiaceae</taxon>
        <taxon>Thyridium</taxon>
    </lineage>
</organism>
<dbReference type="InParanoid" id="A0A507AWQ4"/>
<proteinExistence type="predicted"/>
<evidence type="ECO:0000256" key="1">
    <source>
        <dbReference type="SAM" id="SignalP"/>
    </source>
</evidence>
<feature type="signal peptide" evidence="1">
    <location>
        <begin position="1"/>
        <end position="24"/>
    </location>
</feature>
<feature type="chain" id="PRO_5021277041" evidence="1">
    <location>
        <begin position="25"/>
        <end position="207"/>
    </location>
</feature>
<dbReference type="GeneID" id="41974852"/>
<dbReference type="Proteomes" id="UP000319257">
    <property type="component" value="Unassembled WGS sequence"/>
</dbReference>
<accession>A0A507AWQ4</accession>
<sequence>MMFTQALAGVAATVLLAFTPVTNAFVDPCNYQEYRCGYSMMEHYGYTIAELTSAVNGTVTIPPLNDAQLLRTLFRCTDTLGGIAGNSYCIAGCISISGNSTGTVNDMCAILLDISDPLLENGVRIADAADRNLLAARPVLANRRTLLRKEWRPTGILGEIAREERDVWCAVGKENCAIVSSWISSPRRNAAPVDLPPEDWEVVRLFD</sequence>
<reference evidence="2 3" key="1">
    <citation type="submission" date="2019-06" db="EMBL/GenBank/DDBJ databases">
        <title>Draft genome sequence of the filamentous fungus Phialemoniopsis curvata isolated from diesel fuel.</title>
        <authorList>
            <person name="Varaljay V.A."/>
            <person name="Lyon W.J."/>
            <person name="Crouch A.L."/>
            <person name="Drake C.E."/>
            <person name="Hollomon J.M."/>
            <person name="Nadeau L.J."/>
            <person name="Nunn H.S."/>
            <person name="Stevenson B.S."/>
            <person name="Bojanowski C.L."/>
            <person name="Crookes-Goodson W.J."/>
        </authorList>
    </citation>
    <scope>NUCLEOTIDE SEQUENCE [LARGE SCALE GENOMIC DNA]</scope>
    <source>
        <strain evidence="2 3">D216</strain>
    </source>
</reference>